<dbReference type="Pfam" id="PF07635">
    <property type="entry name" value="PSCyt1"/>
    <property type="match status" value="1"/>
</dbReference>
<reference evidence="2" key="1">
    <citation type="submission" date="2018-05" db="EMBL/GenBank/DDBJ databases">
        <authorList>
            <person name="Lanie J.A."/>
            <person name="Ng W.-L."/>
            <person name="Kazmierczak K.M."/>
            <person name="Andrzejewski T.M."/>
            <person name="Davidsen T.M."/>
            <person name="Wayne K.J."/>
            <person name="Tettelin H."/>
            <person name="Glass J.I."/>
            <person name="Rusch D."/>
            <person name="Podicherti R."/>
            <person name="Tsui H.-C.T."/>
            <person name="Winkler M.E."/>
        </authorList>
    </citation>
    <scope>NUCLEOTIDE SEQUENCE</scope>
</reference>
<dbReference type="InterPro" id="IPR011429">
    <property type="entry name" value="Cyt_c_Planctomycete-type"/>
</dbReference>
<organism evidence="2">
    <name type="scientific">marine metagenome</name>
    <dbReference type="NCBI Taxonomy" id="408172"/>
    <lineage>
        <taxon>unclassified sequences</taxon>
        <taxon>metagenomes</taxon>
        <taxon>ecological metagenomes</taxon>
    </lineage>
</organism>
<protein>
    <recommendedName>
        <fullName evidence="1">Cytochrome C Planctomycete-type domain-containing protein</fullName>
    </recommendedName>
</protein>
<gene>
    <name evidence="2" type="ORF">METZ01_LOCUS476828</name>
</gene>
<evidence type="ECO:0000313" key="2">
    <source>
        <dbReference type="EMBL" id="SVE23974.1"/>
    </source>
</evidence>
<evidence type="ECO:0000259" key="1">
    <source>
        <dbReference type="Pfam" id="PF07635"/>
    </source>
</evidence>
<feature type="non-terminal residue" evidence="2">
    <location>
        <position position="115"/>
    </location>
</feature>
<name>A0A383BVM6_9ZZZZ</name>
<accession>A0A383BVM6</accession>
<sequence>MKDPCLPAANQKILIDQWNRLYIRTVYQLDKMRLWHSYITFSLLIGITLESNYAWAGQEVDYLTQVKPILATKCYACHGALKQKGKLRLETRGLMLKGKVIVPGKAAKSLLIEKI</sequence>
<dbReference type="PANTHER" id="PTHR35889">
    <property type="entry name" value="CYCLOINULO-OLIGOSACCHARIDE FRUCTANOTRANSFERASE-RELATED"/>
    <property type="match status" value="1"/>
</dbReference>
<dbReference type="AlphaFoldDB" id="A0A383BVM6"/>
<dbReference type="PANTHER" id="PTHR35889:SF3">
    <property type="entry name" value="F-BOX DOMAIN-CONTAINING PROTEIN"/>
    <property type="match status" value="1"/>
</dbReference>
<proteinExistence type="predicted"/>
<feature type="domain" description="Cytochrome C Planctomycete-type" evidence="1">
    <location>
        <begin position="74"/>
        <end position="115"/>
    </location>
</feature>
<dbReference type="EMBL" id="UINC01203625">
    <property type="protein sequence ID" value="SVE23974.1"/>
    <property type="molecule type" value="Genomic_DNA"/>
</dbReference>